<sequence length="220" mass="23796">MSGVQASPLPRLAVLCSGRGSNLDAILSAISAGTLDAEVVGVFSDKPACTALQHVAPELRWSAKPGDFPNRASFEQAMGDAIAAARPDWIVCAGYMRILGNAFVERFRGRMLNVHPSLLPRHRGLDTHRHALEAGDREHGASIHFVIPELDAGAVIAQVAVPMQATDTPQTLAARVLVQEHLLLPEVLRWAVAGRLHERDSTAILDGHTLFTPRRLEFAE</sequence>
<feature type="binding site" evidence="4">
    <location>
        <position position="113"/>
    </location>
    <ligand>
        <name>(6R)-10-formyltetrahydrofolate</name>
        <dbReference type="ChEBI" id="CHEBI:195366"/>
    </ligand>
</feature>
<feature type="site" description="Raises pKa of active site His" evidence="4">
    <location>
        <position position="151"/>
    </location>
</feature>
<dbReference type="UniPathway" id="UPA00074">
    <property type="reaction ID" value="UER00126"/>
</dbReference>
<organism evidence="6 7">
    <name type="scientific">Solilutibacter silvestris</name>
    <dbReference type="NCBI Taxonomy" id="1645665"/>
    <lineage>
        <taxon>Bacteria</taxon>
        <taxon>Pseudomonadati</taxon>
        <taxon>Pseudomonadota</taxon>
        <taxon>Gammaproteobacteria</taxon>
        <taxon>Lysobacterales</taxon>
        <taxon>Lysobacteraceae</taxon>
        <taxon>Solilutibacter</taxon>
    </lineage>
</organism>
<feature type="binding site" evidence="4">
    <location>
        <position position="71"/>
    </location>
    <ligand>
        <name>(6R)-10-formyltetrahydrofolate</name>
        <dbReference type="ChEBI" id="CHEBI:195366"/>
    </ligand>
</feature>
<dbReference type="InterPro" id="IPR004607">
    <property type="entry name" value="GART"/>
</dbReference>
<comment type="pathway">
    <text evidence="1 4">Purine metabolism; IMP biosynthesis via de novo pathway; N(2)-formyl-N(1)-(5-phospho-D-ribosyl)glycinamide from N(1)-(5-phospho-D-ribosyl)glycinamide (10-formyl THF route): step 1/1.</text>
</comment>
<dbReference type="GO" id="GO:0006189">
    <property type="term" value="P:'de novo' IMP biosynthetic process"/>
    <property type="evidence" value="ECO:0007669"/>
    <property type="project" value="UniProtKB-UniRule"/>
</dbReference>
<dbReference type="SUPFAM" id="SSF53328">
    <property type="entry name" value="Formyltransferase"/>
    <property type="match status" value="1"/>
</dbReference>
<comment type="similarity">
    <text evidence="4">Belongs to the GART family.</text>
</comment>
<evidence type="ECO:0000313" key="6">
    <source>
        <dbReference type="EMBL" id="PNS09383.1"/>
    </source>
</evidence>
<evidence type="ECO:0000256" key="2">
    <source>
        <dbReference type="ARBA" id="ARBA00022679"/>
    </source>
</evidence>
<dbReference type="NCBIfam" id="TIGR00639">
    <property type="entry name" value="PurN"/>
    <property type="match status" value="1"/>
</dbReference>
<dbReference type="PANTHER" id="PTHR43369">
    <property type="entry name" value="PHOSPHORIBOSYLGLYCINAMIDE FORMYLTRANSFERASE"/>
    <property type="match status" value="1"/>
</dbReference>
<evidence type="ECO:0000256" key="1">
    <source>
        <dbReference type="ARBA" id="ARBA00005054"/>
    </source>
</evidence>
<comment type="function">
    <text evidence="4">Catalyzes the transfer of a formyl group from 10-formyltetrahydrofolate to 5-phospho-ribosyl-glycinamide (GAR), producing 5-phospho-ribosyl-N-formylglycinamide (FGAR) and tetrahydrofolate.</text>
</comment>
<protein>
    <recommendedName>
        <fullName evidence="4">Phosphoribosylglycinamide formyltransferase</fullName>
        <ecNumber evidence="4">2.1.2.2</ecNumber>
    </recommendedName>
    <alternativeName>
        <fullName evidence="4">5'-phosphoribosylglycinamide transformylase</fullName>
    </alternativeName>
    <alternativeName>
        <fullName evidence="4">GAR transformylase</fullName>
        <shortName evidence="4">GART</shortName>
    </alternativeName>
</protein>
<dbReference type="OrthoDB" id="9806170at2"/>
<feature type="binding site" evidence="4">
    <location>
        <begin position="20"/>
        <end position="22"/>
    </location>
    <ligand>
        <name>N(1)-(5-phospho-beta-D-ribosyl)glycinamide</name>
        <dbReference type="ChEBI" id="CHEBI:143788"/>
    </ligand>
</feature>
<dbReference type="EMBL" id="NPZB01000001">
    <property type="protein sequence ID" value="PNS09383.1"/>
    <property type="molecule type" value="Genomic_DNA"/>
</dbReference>
<dbReference type="InterPro" id="IPR036477">
    <property type="entry name" value="Formyl_transf_N_sf"/>
</dbReference>
<feature type="binding site" evidence="4">
    <location>
        <begin position="96"/>
        <end position="99"/>
    </location>
    <ligand>
        <name>(6R)-10-formyltetrahydrofolate</name>
        <dbReference type="ChEBI" id="CHEBI:195366"/>
    </ligand>
</feature>
<dbReference type="InterPro" id="IPR002376">
    <property type="entry name" value="Formyl_transf_N"/>
</dbReference>
<feature type="active site" description="Proton donor" evidence="4">
    <location>
        <position position="115"/>
    </location>
</feature>
<dbReference type="HAMAP" id="MF_01930">
    <property type="entry name" value="PurN"/>
    <property type="match status" value="1"/>
</dbReference>
<reference evidence="6 7" key="1">
    <citation type="submission" date="2017-08" db="EMBL/GenBank/DDBJ databases">
        <title>Lysobacter sylvestris genome.</title>
        <authorList>
            <person name="Zhang D.-C."/>
            <person name="Albuquerque L."/>
            <person name="Franca L."/>
            <person name="Froufe H.J.C."/>
            <person name="Barroso C."/>
            <person name="Egas C."/>
            <person name="Da Costa M."/>
            <person name="Margesin R."/>
        </authorList>
    </citation>
    <scope>NUCLEOTIDE SEQUENCE [LARGE SCALE GENOMIC DNA]</scope>
    <source>
        <strain evidence="6 7">AM20-91</strain>
    </source>
</reference>
<dbReference type="GO" id="GO:0005829">
    <property type="term" value="C:cytosol"/>
    <property type="evidence" value="ECO:0007669"/>
    <property type="project" value="TreeGrafter"/>
</dbReference>
<dbReference type="GO" id="GO:0004644">
    <property type="term" value="F:phosphoribosylglycinamide formyltransferase activity"/>
    <property type="evidence" value="ECO:0007669"/>
    <property type="project" value="UniProtKB-UniRule"/>
</dbReference>
<feature type="domain" description="Formyl transferase N-terminal" evidence="5">
    <location>
        <begin position="11"/>
        <end position="188"/>
    </location>
</feature>
<gene>
    <name evidence="4" type="primary">purN</name>
    <name evidence="6" type="ORF">Lysil_1012</name>
</gene>
<comment type="catalytic activity">
    <reaction evidence="4">
        <text>N(1)-(5-phospho-beta-D-ribosyl)glycinamide + (6R)-10-formyltetrahydrofolate = N(2)-formyl-N(1)-(5-phospho-beta-D-ribosyl)glycinamide + (6S)-5,6,7,8-tetrahydrofolate + H(+)</text>
        <dbReference type="Rhea" id="RHEA:15053"/>
        <dbReference type="ChEBI" id="CHEBI:15378"/>
        <dbReference type="ChEBI" id="CHEBI:57453"/>
        <dbReference type="ChEBI" id="CHEBI:143788"/>
        <dbReference type="ChEBI" id="CHEBI:147286"/>
        <dbReference type="ChEBI" id="CHEBI:195366"/>
        <dbReference type="EC" id="2.1.2.2"/>
    </reaction>
</comment>
<evidence type="ECO:0000256" key="3">
    <source>
        <dbReference type="ARBA" id="ARBA00022755"/>
    </source>
</evidence>
<evidence type="ECO:0000256" key="4">
    <source>
        <dbReference type="HAMAP-Rule" id="MF_01930"/>
    </source>
</evidence>
<evidence type="ECO:0000259" key="5">
    <source>
        <dbReference type="Pfam" id="PF00551"/>
    </source>
</evidence>
<dbReference type="Proteomes" id="UP000236220">
    <property type="component" value="Unassembled WGS sequence"/>
</dbReference>
<dbReference type="CDD" id="cd08645">
    <property type="entry name" value="FMT_core_GART"/>
    <property type="match status" value="1"/>
</dbReference>
<dbReference type="Pfam" id="PF00551">
    <property type="entry name" value="Formyl_trans_N"/>
    <property type="match status" value="1"/>
</dbReference>
<proteinExistence type="inferred from homology"/>
<evidence type="ECO:0000313" key="7">
    <source>
        <dbReference type="Proteomes" id="UP000236220"/>
    </source>
</evidence>
<dbReference type="Gene3D" id="3.40.50.170">
    <property type="entry name" value="Formyl transferase, N-terminal domain"/>
    <property type="match status" value="1"/>
</dbReference>
<dbReference type="AlphaFoldDB" id="A0A2K1Q2Y8"/>
<dbReference type="RefSeq" id="WP_103074439.1">
    <property type="nucleotide sequence ID" value="NZ_NPZB01000001.1"/>
</dbReference>
<keyword evidence="7" id="KW-1185">Reference proteome</keyword>
<keyword evidence="2 4" id="KW-0808">Transferase</keyword>
<dbReference type="PANTHER" id="PTHR43369:SF2">
    <property type="entry name" value="PHOSPHORIBOSYLGLYCINAMIDE FORMYLTRANSFERASE"/>
    <property type="match status" value="1"/>
</dbReference>
<name>A0A2K1Q2Y8_9GAMM</name>
<keyword evidence="3 4" id="KW-0658">Purine biosynthesis</keyword>
<accession>A0A2K1Q2Y8</accession>
<dbReference type="EC" id="2.1.2.2" evidence="4"/>
<comment type="caution">
    <text evidence="6">The sequence shown here is derived from an EMBL/GenBank/DDBJ whole genome shotgun (WGS) entry which is preliminary data.</text>
</comment>